<dbReference type="AlphaFoldDB" id="A0A517R4N5"/>
<reference evidence="5 6" key="1">
    <citation type="submission" date="2019-02" db="EMBL/GenBank/DDBJ databases">
        <title>Deep-cultivation of Planctomycetes and their phenomic and genomic characterization uncovers novel biology.</title>
        <authorList>
            <person name="Wiegand S."/>
            <person name="Jogler M."/>
            <person name="Boedeker C."/>
            <person name="Pinto D."/>
            <person name="Vollmers J."/>
            <person name="Rivas-Marin E."/>
            <person name="Kohn T."/>
            <person name="Peeters S.H."/>
            <person name="Heuer A."/>
            <person name="Rast P."/>
            <person name="Oberbeckmann S."/>
            <person name="Bunk B."/>
            <person name="Jeske O."/>
            <person name="Meyerdierks A."/>
            <person name="Storesund J.E."/>
            <person name="Kallscheuer N."/>
            <person name="Luecker S."/>
            <person name="Lage O.M."/>
            <person name="Pohl T."/>
            <person name="Merkel B.J."/>
            <person name="Hornburger P."/>
            <person name="Mueller R.-W."/>
            <person name="Bruemmer F."/>
            <person name="Labrenz M."/>
            <person name="Spormann A.M."/>
            <person name="Op den Camp H."/>
            <person name="Overmann J."/>
            <person name="Amann R."/>
            <person name="Jetten M.S.M."/>
            <person name="Mascher T."/>
            <person name="Medema M.H."/>
            <person name="Devos D.P."/>
            <person name="Kaster A.-K."/>
            <person name="Ovreas L."/>
            <person name="Rohde M."/>
            <person name="Galperin M.Y."/>
            <person name="Jogler C."/>
        </authorList>
    </citation>
    <scope>NUCLEOTIDE SEQUENCE [LARGE SCALE GENOMIC DNA]</scope>
    <source>
        <strain evidence="5 6">Pan189</strain>
    </source>
</reference>
<dbReference type="Pfam" id="PF00331">
    <property type="entry name" value="Glyco_hydro_10"/>
    <property type="match status" value="1"/>
</dbReference>
<name>A0A517R4N5_9PLAN</name>
<sequence length="495" mass="54747">MAELRFRLADPNDPAIQDGVSQAHFSTAEGQIHQVSFSWDGEILICDRPMAESGKLTIPWLVPGYGRLMLSTASLMQRDEPYFLPLELARGKLVQLRDQLSAWSMNGMTIPGEIAELLRIAHRHFALAATSQDDVETASAEAAEALRVTKQTIDVLTASFSDQRLKLMPRRHGSLPAALMLEVNEIPTGDAESTVLSGFGTTSINFRWPEIEENEGDRQWEKSDRLVDWCEQHRRFIVGGPLLDLGPAGLPQWALSWSDDPNNLQSLICDFVESAISRYAGRIRRWQIATCAASGGGVAVTEEQRLVLAARAIEVARQVDTECELFLRIDRPWGEYRRHGKHRVSPIQFIDAMTRSGVRLGGLTLEYAVGYRPGGSERRDEIELSRLVDTWSKFGLPLSVMLRFPNQFPDPKDTIKENCQAITIENADEAAQAEWLLRTAKFLAAKQPVVSIDCGPLIDPGMDSAFPASGLCRDAATPRQALSDLAALGNAKAAD</sequence>
<keyword evidence="1" id="KW-0378">Hydrolase</keyword>
<dbReference type="RefSeq" id="WP_310820592.1">
    <property type="nucleotide sequence ID" value="NZ_CP036268.1"/>
</dbReference>
<dbReference type="KEGG" id="svp:Pan189_32460"/>
<dbReference type="EMBL" id="CP036268">
    <property type="protein sequence ID" value="QDT38847.1"/>
    <property type="molecule type" value="Genomic_DNA"/>
</dbReference>
<dbReference type="InterPro" id="IPR017853">
    <property type="entry name" value="GH"/>
</dbReference>
<gene>
    <name evidence="5" type="ORF">Pan189_32460</name>
</gene>
<evidence type="ECO:0000313" key="5">
    <source>
        <dbReference type="EMBL" id="QDT38847.1"/>
    </source>
</evidence>
<dbReference type="GO" id="GO:0000272">
    <property type="term" value="P:polysaccharide catabolic process"/>
    <property type="evidence" value="ECO:0007669"/>
    <property type="project" value="UniProtKB-KW"/>
</dbReference>
<evidence type="ECO:0000256" key="1">
    <source>
        <dbReference type="ARBA" id="ARBA00022801"/>
    </source>
</evidence>
<protein>
    <recommendedName>
        <fullName evidence="4">GH10 domain-containing protein</fullName>
    </recommendedName>
</protein>
<dbReference type="Proteomes" id="UP000317318">
    <property type="component" value="Chromosome"/>
</dbReference>
<evidence type="ECO:0000256" key="2">
    <source>
        <dbReference type="ARBA" id="ARBA00023277"/>
    </source>
</evidence>
<evidence type="ECO:0000313" key="6">
    <source>
        <dbReference type="Proteomes" id="UP000317318"/>
    </source>
</evidence>
<organism evidence="5 6">
    <name type="scientific">Stratiformator vulcanicus</name>
    <dbReference type="NCBI Taxonomy" id="2527980"/>
    <lineage>
        <taxon>Bacteria</taxon>
        <taxon>Pseudomonadati</taxon>
        <taxon>Planctomycetota</taxon>
        <taxon>Planctomycetia</taxon>
        <taxon>Planctomycetales</taxon>
        <taxon>Planctomycetaceae</taxon>
        <taxon>Stratiformator</taxon>
    </lineage>
</organism>
<feature type="domain" description="GH10" evidence="4">
    <location>
        <begin position="206"/>
        <end position="297"/>
    </location>
</feature>
<keyword evidence="6" id="KW-1185">Reference proteome</keyword>
<evidence type="ECO:0000259" key="4">
    <source>
        <dbReference type="Pfam" id="PF00331"/>
    </source>
</evidence>
<dbReference type="Gene3D" id="3.20.20.80">
    <property type="entry name" value="Glycosidases"/>
    <property type="match status" value="1"/>
</dbReference>
<keyword evidence="3" id="KW-0624">Polysaccharide degradation</keyword>
<keyword evidence="2" id="KW-0119">Carbohydrate metabolism</keyword>
<accession>A0A517R4N5</accession>
<evidence type="ECO:0000256" key="3">
    <source>
        <dbReference type="ARBA" id="ARBA00023326"/>
    </source>
</evidence>
<dbReference type="GO" id="GO:0004553">
    <property type="term" value="F:hydrolase activity, hydrolyzing O-glycosyl compounds"/>
    <property type="evidence" value="ECO:0007669"/>
    <property type="project" value="InterPro"/>
</dbReference>
<dbReference type="InterPro" id="IPR001000">
    <property type="entry name" value="GH10_dom"/>
</dbReference>
<proteinExistence type="predicted"/>
<dbReference type="SUPFAM" id="SSF51445">
    <property type="entry name" value="(Trans)glycosidases"/>
    <property type="match status" value="1"/>
</dbReference>